<evidence type="ECO:0000313" key="4">
    <source>
        <dbReference type="Proteomes" id="UP000225433"/>
    </source>
</evidence>
<gene>
    <name evidence="3" type="ORF">Xhom_04483</name>
</gene>
<dbReference type="Proteomes" id="UP000225433">
    <property type="component" value="Unassembled WGS sequence"/>
</dbReference>
<protein>
    <submittedName>
        <fullName evidence="2">Uncharacterized protein</fullName>
    </submittedName>
</protein>
<keyword evidence="2" id="KW-0614">Plasmid</keyword>
<evidence type="ECO:0000313" key="2">
    <source>
        <dbReference type="EMBL" id="ARD69574.1"/>
    </source>
</evidence>
<reference evidence="2" key="1">
    <citation type="journal article" date="2017" name="J. Invertebr. Pathol.">
        <title>Identification and bacterial characteristics of Xenorhabdus hominickii ANU101 from an entomopathogenic nematode, Steinernema monticolum.</title>
        <authorList>
            <person name="Park Y."/>
            <person name="Kang S."/>
            <person name="Sadekuzzaman M."/>
            <person name="Kim H."/>
            <person name="Jung J.K."/>
            <person name="Kim Y."/>
        </authorList>
    </citation>
    <scope>NUCLEOTIDE SEQUENCE</scope>
    <source>
        <strain evidence="2">ANU101</strain>
        <plasmid evidence="2">unnamed1</plasmid>
    </source>
</reference>
<accession>A0A1V0M3V7</accession>
<dbReference type="RefSeq" id="WP_099139916.1">
    <property type="nucleotide sequence ID" value="NZ_CAWNQJ010000123.1"/>
</dbReference>
<name>A0A1V0M3V7_XENHO</name>
<feature type="compositionally biased region" description="Basic and acidic residues" evidence="1">
    <location>
        <begin position="48"/>
        <end position="57"/>
    </location>
</feature>
<dbReference type="AlphaFoldDB" id="A0A1V0M3V7"/>
<reference evidence="3 4" key="2">
    <citation type="journal article" date="2017" name="Nat. Microbiol.">
        <title>Natural product diversity associated with the nematode symbionts Photorhabdus and Xenorhabdus.</title>
        <authorList>
            <person name="Tobias N.J."/>
            <person name="Wolff H."/>
            <person name="Djahanschiri B."/>
            <person name="Grundmann F."/>
            <person name="Kronenwerth M."/>
            <person name="Shi Y.M."/>
            <person name="Simonyi S."/>
            <person name="Grun P."/>
            <person name="Shapiro-Ilan D."/>
            <person name="Pidot S.J."/>
            <person name="Stinear T.P."/>
            <person name="Ebersberger I."/>
            <person name="Bode H.B."/>
        </authorList>
    </citation>
    <scope>NUCLEOTIDE SEQUENCE [LARGE SCALE GENOMIC DNA]</scope>
    <source>
        <strain evidence="3 4">DSM 17903</strain>
    </source>
</reference>
<dbReference type="EMBL" id="NJAI01000009">
    <property type="protein sequence ID" value="PHM52405.1"/>
    <property type="molecule type" value="Genomic_DNA"/>
</dbReference>
<proteinExistence type="predicted"/>
<sequence length="69" mass="7829">MTNKKVKLNESSMRGYTGHLFMTEFKNGETVAPVSQRKQDRILATVRAEVKKDKPKPPDTAPNPDDKKE</sequence>
<feature type="region of interest" description="Disordered" evidence="1">
    <location>
        <begin position="47"/>
        <end position="69"/>
    </location>
</feature>
<geneLocation type="plasmid" evidence="2">
    <name>unnamed1</name>
</geneLocation>
<evidence type="ECO:0000313" key="3">
    <source>
        <dbReference type="EMBL" id="PHM52405.1"/>
    </source>
</evidence>
<evidence type="ECO:0000256" key="1">
    <source>
        <dbReference type="SAM" id="MobiDB-lite"/>
    </source>
</evidence>
<dbReference type="EMBL" id="KX517798">
    <property type="protein sequence ID" value="ARD69574.1"/>
    <property type="molecule type" value="Genomic_DNA"/>
</dbReference>
<organism evidence="2">
    <name type="scientific">Xenorhabdus hominickii</name>
    <dbReference type="NCBI Taxonomy" id="351679"/>
    <lineage>
        <taxon>Bacteria</taxon>
        <taxon>Pseudomonadati</taxon>
        <taxon>Pseudomonadota</taxon>
        <taxon>Gammaproteobacteria</taxon>
        <taxon>Enterobacterales</taxon>
        <taxon>Morganellaceae</taxon>
        <taxon>Xenorhabdus</taxon>
    </lineage>
</organism>